<dbReference type="RefSeq" id="WP_104205785.1">
    <property type="nucleotide sequence ID" value="NZ_PHND01000001.1"/>
</dbReference>
<feature type="domain" description="Glycosyltransferase 2-like" evidence="1">
    <location>
        <begin position="4"/>
        <end position="106"/>
    </location>
</feature>
<proteinExistence type="predicted"/>
<dbReference type="EMBL" id="PHND01000001">
    <property type="protein sequence ID" value="PPE04671.1"/>
    <property type="molecule type" value="Genomic_DNA"/>
</dbReference>
<dbReference type="GO" id="GO:0016740">
    <property type="term" value="F:transferase activity"/>
    <property type="evidence" value="ECO:0007669"/>
    <property type="project" value="UniProtKB-KW"/>
</dbReference>
<dbReference type="AlphaFoldDB" id="A0A8E2QVX7"/>
<dbReference type="CDD" id="cd00761">
    <property type="entry name" value="Glyco_tranf_GTA_type"/>
    <property type="match status" value="1"/>
</dbReference>
<dbReference type="Proteomes" id="UP000239010">
    <property type="component" value="Unassembled WGS sequence"/>
</dbReference>
<dbReference type="Pfam" id="PF00535">
    <property type="entry name" value="Glycos_transf_2"/>
    <property type="match status" value="1"/>
</dbReference>
<gene>
    <name evidence="2" type="primary">cps</name>
    <name evidence="2" type="ORF">EELLY_v1c03510</name>
</gene>
<dbReference type="InterPro" id="IPR001173">
    <property type="entry name" value="Glyco_trans_2-like"/>
</dbReference>
<protein>
    <submittedName>
        <fullName evidence="2">Glycosyltransferase</fullName>
    </submittedName>
</protein>
<evidence type="ECO:0000259" key="1">
    <source>
        <dbReference type="Pfam" id="PF00535"/>
    </source>
</evidence>
<dbReference type="Gene3D" id="3.90.550.10">
    <property type="entry name" value="Spore Coat Polysaccharide Biosynthesis Protein SpsA, Chain A"/>
    <property type="match status" value="1"/>
</dbReference>
<sequence length="318" mass="37815">MVVSFIISSQAKEERLFKTINTLKRQTNDSYELIIVIDEFNVEKESIDFIKDQFLDNDKISIILNSKGQGNGLNWNNGIKIVNGDYFCLLKEGDLIEHNFVEKIQEITSSQKEKLDIIEVQFEKKELIEAVTTPLLPTNTLYHPLKDSVIFAYVTQEIYGKIFRTKFIKDFRIQFKKSVRFDLLFLFMSLAHSKTFYLSDLVLFNHRTSPPKYSIFDMANQWPHILNYYRRIGIYKDYKEELVFAYHYNLCYLYLNLVKKIDNELTYNKSLKYVSDKINRKLKEFISTNIYLDSQLVPEFNERILNLHSFIKQEMSKK</sequence>
<accession>A0A8E2QVX7</accession>
<evidence type="ECO:0000313" key="3">
    <source>
        <dbReference type="Proteomes" id="UP000239010"/>
    </source>
</evidence>
<organism evidence="2 3">
    <name type="scientific">Entomoplasma ellychniae</name>
    <dbReference type="NCBI Taxonomy" id="2114"/>
    <lineage>
        <taxon>Bacteria</taxon>
        <taxon>Bacillati</taxon>
        <taxon>Mycoplasmatota</taxon>
        <taxon>Mollicutes</taxon>
        <taxon>Entomoplasmatales</taxon>
        <taxon>Entomoplasmataceae</taxon>
        <taxon>Entomoplasma</taxon>
    </lineage>
</organism>
<keyword evidence="2" id="KW-0808">Transferase</keyword>
<name>A0A8E2QVX7_9MOLU</name>
<comment type="caution">
    <text evidence="2">The sequence shown here is derived from an EMBL/GenBank/DDBJ whole genome shotgun (WGS) entry which is preliminary data.</text>
</comment>
<keyword evidence="3" id="KW-1185">Reference proteome</keyword>
<evidence type="ECO:0000313" key="2">
    <source>
        <dbReference type="EMBL" id="PPE04671.1"/>
    </source>
</evidence>
<dbReference type="SUPFAM" id="SSF53448">
    <property type="entry name" value="Nucleotide-diphospho-sugar transferases"/>
    <property type="match status" value="1"/>
</dbReference>
<dbReference type="InterPro" id="IPR029044">
    <property type="entry name" value="Nucleotide-diphossugar_trans"/>
</dbReference>
<reference evidence="2 3" key="1">
    <citation type="submission" date="2017-11" db="EMBL/GenBank/DDBJ databases">
        <title>Genome sequence of Entomoplasma ellychniae ELCN-1 (ATCC 43707).</title>
        <authorList>
            <person name="Lo W.-S."/>
            <person name="Gasparich G.E."/>
            <person name="Kuo C.-H."/>
        </authorList>
    </citation>
    <scope>NUCLEOTIDE SEQUENCE [LARGE SCALE GENOMIC DNA]</scope>
    <source>
        <strain evidence="2 3">ELCN-1</strain>
    </source>
</reference>